<dbReference type="PROSITE" id="PS50011">
    <property type="entry name" value="PROTEIN_KINASE_DOM"/>
    <property type="match status" value="1"/>
</dbReference>
<evidence type="ECO:0000256" key="5">
    <source>
        <dbReference type="ARBA" id="ARBA00022692"/>
    </source>
</evidence>
<keyword evidence="10 18" id="KW-0067">ATP-binding</keyword>
<evidence type="ECO:0000256" key="18">
    <source>
        <dbReference type="PROSITE-ProRule" id="PRU10141"/>
    </source>
</evidence>
<comment type="caution">
    <text evidence="17">Lacks conserved residue(s) required for the propagation of feature annotation.</text>
</comment>
<evidence type="ECO:0000256" key="17">
    <source>
        <dbReference type="PROSITE-ProRule" id="PRU00076"/>
    </source>
</evidence>
<comment type="subcellular location">
    <subcellularLocation>
        <location evidence="1">Membrane</location>
        <topology evidence="1">Single-pass type I membrane protein</topology>
    </subcellularLocation>
</comment>
<evidence type="ECO:0000256" key="10">
    <source>
        <dbReference type="ARBA" id="ARBA00022840"/>
    </source>
</evidence>
<dbReference type="PROSITE" id="PS00107">
    <property type="entry name" value="PROTEIN_KINASE_ATP"/>
    <property type="match status" value="1"/>
</dbReference>
<evidence type="ECO:0000256" key="19">
    <source>
        <dbReference type="SAM" id="Phobius"/>
    </source>
</evidence>
<dbReference type="InterPro" id="IPR025287">
    <property type="entry name" value="WAK_GUB"/>
</dbReference>
<evidence type="ECO:0000256" key="8">
    <source>
        <dbReference type="ARBA" id="ARBA00022741"/>
    </source>
</evidence>
<feature type="disulfide bond" evidence="17">
    <location>
        <begin position="493"/>
        <end position="510"/>
    </location>
</feature>
<dbReference type="SUPFAM" id="SSF56112">
    <property type="entry name" value="Protein kinase-like (PK-like)"/>
    <property type="match status" value="1"/>
</dbReference>
<dbReference type="SMART" id="SM00179">
    <property type="entry name" value="EGF_CA"/>
    <property type="match status" value="3"/>
</dbReference>
<dbReference type="InterPro" id="IPR018097">
    <property type="entry name" value="EGF_Ca-bd_CS"/>
</dbReference>
<keyword evidence="8 18" id="KW-0547">Nucleotide-binding</keyword>
<dbReference type="Gene3D" id="1.10.510.10">
    <property type="entry name" value="Transferase(Phosphotransferase) domain 1"/>
    <property type="match status" value="1"/>
</dbReference>
<dbReference type="CDD" id="cd00054">
    <property type="entry name" value="EGF_CA"/>
    <property type="match status" value="1"/>
</dbReference>
<evidence type="ECO:0000256" key="3">
    <source>
        <dbReference type="ARBA" id="ARBA00022536"/>
    </source>
</evidence>
<feature type="domain" description="EGF-like" evidence="21">
    <location>
        <begin position="484"/>
        <end position="527"/>
    </location>
</feature>
<feature type="transmembrane region" description="Helical" evidence="19">
    <location>
        <begin position="581"/>
        <end position="605"/>
    </location>
</feature>
<evidence type="ECO:0000256" key="14">
    <source>
        <dbReference type="ARBA" id="ARBA00023180"/>
    </source>
</evidence>
<keyword evidence="3 17" id="KW-0245">EGF-like domain</keyword>
<dbReference type="InterPro" id="IPR049883">
    <property type="entry name" value="NOTCH1_EGF-like"/>
</dbReference>
<dbReference type="OrthoDB" id="4062651at2759"/>
<accession>A0A5N6PZS4</accession>
<evidence type="ECO:0000256" key="6">
    <source>
        <dbReference type="ARBA" id="ARBA00022729"/>
    </source>
</evidence>
<dbReference type="GO" id="GO:0005886">
    <property type="term" value="C:plasma membrane"/>
    <property type="evidence" value="ECO:0007669"/>
    <property type="project" value="TreeGrafter"/>
</dbReference>
<dbReference type="FunFam" id="3.30.200.20:FF:000043">
    <property type="entry name" value="Wall-associated receptor kinase 2"/>
    <property type="match status" value="1"/>
</dbReference>
<keyword evidence="9" id="KW-0418">Kinase</keyword>
<dbReference type="InterPro" id="IPR045274">
    <property type="entry name" value="WAK-like"/>
</dbReference>
<gene>
    <name evidence="22" type="ORF">E3N88_01011</name>
</gene>
<protein>
    <recommendedName>
        <fullName evidence="24">Protein kinase domain-containing protein</fullName>
    </recommendedName>
</protein>
<evidence type="ECO:0000313" key="22">
    <source>
        <dbReference type="EMBL" id="KAD7477875.1"/>
    </source>
</evidence>
<comment type="catalytic activity">
    <reaction evidence="16">
        <text>L-threonyl-[protein] + ATP = O-phospho-L-threonyl-[protein] + ADP + H(+)</text>
        <dbReference type="Rhea" id="RHEA:46608"/>
        <dbReference type="Rhea" id="RHEA-COMP:11060"/>
        <dbReference type="Rhea" id="RHEA-COMP:11605"/>
        <dbReference type="ChEBI" id="CHEBI:15378"/>
        <dbReference type="ChEBI" id="CHEBI:30013"/>
        <dbReference type="ChEBI" id="CHEBI:30616"/>
        <dbReference type="ChEBI" id="CHEBI:61977"/>
        <dbReference type="ChEBI" id="CHEBI:456216"/>
    </reaction>
</comment>
<evidence type="ECO:0000256" key="11">
    <source>
        <dbReference type="ARBA" id="ARBA00022989"/>
    </source>
</evidence>
<comment type="caution">
    <text evidence="22">The sequence shown here is derived from an EMBL/GenBank/DDBJ whole genome shotgun (WGS) entry which is preliminary data.</text>
</comment>
<dbReference type="PROSITE" id="PS50026">
    <property type="entry name" value="EGF_3"/>
    <property type="match status" value="3"/>
</dbReference>
<keyword evidence="14" id="KW-0325">Glycoprotein</keyword>
<dbReference type="AlphaFoldDB" id="A0A5N6PZS4"/>
<proteinExistence type="predicted"/>
<dbReference type="GO" id="GO:0004674">
    <property type="term" value="F:protein serine/threonine kinase activity"/>
    <property type="evidence" value="ECO:0007669"/>
    <property type="project" value="UniProtKB-KW"/>
</dbReference>
<dbReference type="InterPro" id="IPR017441">
    <property type="entry name" value="Protein_kinase_ATP_BS"/>
</dbReference>
<dbReference type="SMART" id="SM00220">
    <property type="entry name" value="S_TKc"/>
    <property type="match status" value="1"/>
</dbReference>
<evidence type="ECO:0000256" key="12">
    <source>
        <dbReference type="ARBA" id="ARBA00023136"/>
    </source>
</evidence>
<keyword evidence="5 19" id="KW-0812">Transmembrane</keyword>
<dbReference type="InterPro" id="IPR000152">
    <property type="entry name" value="EGF-type_Asp/Asn_hydroxyl_site"/>
</dbReference>
<feature type="domain" description="Protein kinase" evidence="20">
    <location>
        <begin position="653"/>
        <end position="936"/>
    </location>
</feature>
<keyword evidence="13 17" id="KW-1015">Disulfide bond</keyword>
<evidence type="ECO:0000256" key="13">
    <source>
        <dbReference type="ARBA" id="ARBA00023157"/>
    </source>
</evidence>
<sequence length="960" mass="105688">MALGTIQNAITNNHNIAKPNCKTACGNITVQYPFGIGTDCSLDRKFNTTCNTSSVPPKLFLGTGNLQIYNISDSELRVFTTISRRCYNESGGADEHIGWIDLAEWFTFSVKNKFTVVGCDDYALITGTNGVDSSGGCFGLCNKARDVADGECSGIGCCQTSIPKGLTSYNITLKSLQNHSDVLSFNECGYGFLVEEGRFEFGGVTDLSTDYRDFSRKIRSSMPVVLDWVIKSDGKCADKVNECKGNSSCYDVEDTGGYRCKCNEGYEGNPYLHPGCQAMAVGTYRNAITNNNIAKPNCETVCGNITVPYPFGIGTDCSLDQKFNTTCNTSSVPPKLFLGTSNIEIYNIMDSELRIFTRISRRCYNESGGADEHIGWINLAELFTFSVKNKFTVVGCDDYAFISGTNGADSSSGGCFGLCNKVRDVPDGECSGIGCCQTSIPKGLTSYNITLNSLQNHSDVLSFNECGYGFLVEEGRFEFGGVTDLSTDKVNECKGNSSCYDVEDTGGYRCKCKEGYEGNPYLHPGCQDIDECNIQGTNPCDGVCINTPGGYNCKCPPGTIGDANITNGCQPIAAKDSISTILIIVIVSGFLAILSGIVGIVFAVMKRKLTRLREKFFEQNGGVLLKQKLKAQGTHDAMTLFSSKQLRKATHNYSRDQIIGKGAYGVVYKGVLSDERVVAIKKSKVVDTTQREQFINELLILTQVIHRNVVKLIGCCLEEEVPLLVYEFISNNTLYYHIHHRLGGMSWLTWENRLRVAIEAANALGYLHSEINMPIIHRDVKSANILLDDNYTAKISDFGASRIVPLDHGQVTTLIQGTLGYLDPEYFNTSQLTEKSDVYSFGVVLAELLTGKKPIGEDRINEEKNLAAYFVNSVKGNHLFEIIEPRLLRETTLEQLQVLGDLVKRCLSSVGRDRPTMKEVVAELEGLRKFTTHPWVQQQAHIESRCLFVEVEQDLYDPHC</sequence>
<evidence type="ECO:0000256" key="4">
    <source>
        <dbReference type="ARBA" id="ARBA00022679"/>
    </source>
</evidence>
<keyword evidence="23" id="KW-1185">Reference proteome</keyword>
<dbReference type="Gene3D" id="3.30.200.20">
    <property type="entry name" value="Phosphorylase Kinase, domain 1"/>
    <property type="match status" value="1"/>
</dbReference>
<dbReference type="GO" id="GO:0007166">
    <property type="term" value="P:cell surface receptor signaling pathway"/>
    <property type="evidence" value="ECO:0007669"/>
    <property type="project" value="InterPro"/>
</dbReference>
<evidence type="ECO:0008006" key="24">
    <source>
        <dbReference type="Google" id="ProtNLM"/>
    </source>
</evidence>
<dbReference type="Pfam" id="PF07714">
    <property type="entry name" value="PK_Tyr_Ser-Thr"/>
    <property type="match status" value="1"/>
</dbReference>
<evidence type="ECO:0000259" key="20">
    <source>
        <dbReference type="PROSITE" id="PS50011"/>
    </source>
</evidence>
<dbReference type="Gene3D" id="2.10.25.10">
    <property type="entry name" value="Laminin"/>
    <property type="match status" value="3"/>
</dbReference>
<dbReference type="InterPro" id="IPR011009">
    <property type="entry name" value="Kinase-like_dom_sf"/>
</dbReference>
<dbReference type="FunFam" id="2.10.25.10:FF:000005">
    <property type="entry name" value="Fibrillin 2"/>
    <property type="match status" value="1"/>
</dbReference>
<dbReference type="InterPro" id="IPR000719">
    <property type="entry name" value="Prot_kinase_dom"/>
</dbReference>
<dbReference type="InterPro" id="IPR001245">
    <property type="entry name" value="Ser-Thr/Tyr_kinase_cat_dom"/>
</dbReference>
<dbReference type="SUPFAM" id="SSF57196">
    <property type="entry name" value="EGF/Laminin"/>
    <property type="match status" value="1"/>
</dbReference>
<dbReference type="PROSITE" id="PS00108">
    <property type="entry name" value="PROTEIN_KINASE_ST"/>
    <property type="match status" value="1"/>
</dbReference>
<dbReference type="PROSITE" id="PS01187">
    <property type="entry name" value="EGF_CA"/>
    <property type="match status" value="1"/>
</dbReference>
<keyword evidence="7" id="KW-0677">Repeat</keyword>
<dbReference type="Pfam" id="PF07645">
    <property type="entry name" value="EGF_CA"/>
    <property type="match status" value="1"/>
</dbReference>
<dbReference type="Pfam" id="PF13947">
    <property type="entry name" value="GUB_WAK_bind"/>
    <property type="match status" value="2"/>
</dbReference>
<keyword evidence="12 19" id="KW-0472">Membrane</keyword>
<dbReference type="SMART" id="SM00181">
    <property type="entry name" value="EGF"/>
    <property type="match status" value="3"/>
</dbReference>
<evidence type="ECO:0000256" key="1">
    <source>
        <dbReference type="ARBA" id="ARBA00004479"/>
    </source>
</evidence>
<feature type="domain" description="EGF-like" evidence="21">
    <location>
        <begin position="528"/>
        <end position="570"/>
    </location>
</feature>
<evidence type="ECO:0000256" key="2">
    <source>
        <dbReference type="ARBA" id="ARBA00022527"/>
    </source>
</evidence>
<evidence type="ECO:0000256" key="16">
    <source>
        <dbReference type="ARBA" id="ARBA00047951"/>
    </source>
</evidence>
<dbReference type="PANTHER" id="PTHR27005:SF400">
    <property type="entry name" value="PROTEIN KINASE DOMAIN-CONTAINING PROTEIN"/>
    <property type="match status" value="1"/>
</dbReference>
<dbReference type="InterPro" id="IPR008271">
    <property type="entry name" value="Ser/Thr_kinase_AS"/>
</dbReference>
<keyword evidence="11 19" id="KW-1133">Transmembrane helix</keyword>
<dbReference type="GO" id="GO:0005509">
    <property type="term" value="F:calcium ion binding"/>
    <property type="evidence" value="ECO:0007669"/>
    <property type="project" value="InterPro"/>
</dbReference>
<dbReference type="GO" id="GO:0030247">
    <property type="term" value="F:polysaccharide binding"/>
    <property type="evidence" value="ECO:0007669"/>
    <property type="project" value="InterPro"/>
</dbReference>
<keyword evidence="4" id="KW-0808">Transferase</keyword>
<dbReference type="FunFam" id="1.10.510.10:FF:000084">
    <property type="entry name" value="Wall-associated receptor kinase 2"/>
    <property type="match status" value="1"/>
</dbReference>
<dbReference type="CDD" id="cd14066">
    <property type="entry name" value="STKc_IRAK"/>
    <property type="match status" value="1"/>
</dbReference>
<comment type="catalytic activity">
    <reaction evidence="15">
        <text>L-seryl-[protein] + ATP = O-phospho-L-seryl-[protein] + ADP + H(+)</text>
        <dbReference type="Rhea" id="RHEA:17989"/>
        <dbReference type="Rhea" id="RHEA-COMP:9863"/>
        <dbReference type="Rhea" id="RHEA-COMP:11604"/>
        <dbReference type="ChEBI" id="CHEBI:15378"/>
        <dbReference type="ChEBI" id="CHEBI:29999"/>
        <dbReference type="ChEBI" id="CHEBI:30616"/>
        <dbReference type="ChEBI" id="CHEBI:83421"/>
        <dbReference type="ChEBI" id="CHEBI:456216"/>
    </reaction>
</comment>
<evidence type="ECO:0000313" key="23">
    <source>
        <dbReference type="Proteomes" id="UP000326396"/>
    </source>
</evidence>
<keyword evidence="6" id="KW-0732">Signal</keyword>
<dbReference type="Proteomes" id="UP000326396">
    <property type="component" value="Linkage Group LG1"/>
</dbReference>
<dbReference type="EMBL" id="SZYD01000001">
    <property type="protein sequence ID" value="KAD7477875.1"/>
    <property type="molecule type" value="Genomic_DNA"/>
</dbReference>
<evidence type="ECO:0000256" key="15">
    <source>
        <dbReference type="ARBA" id="ARBA00047558"/>
    </source>
</evidence>
<dbReference type="PROSITE" id="PS00010">
    <property type="entry name" value="ASX_HYDROXYL"/>
    <property type="match status" value="1"/>
</dbReference>
<name>A0A5N6PZS4_9ASTR</name>
<feature type="binding site" evidence="18">
    <location>
        <position position="682"/>
    </location>
    <ligand>
        <name>ATP</name>
        <dbReference type="ChEBI" id="CHEBI:30616"/>
    </ligand>
</feature>
<dbReference type="GO" id="GO:0005524">
    <property type="term" value="F:ATP binding"/>
    <property type="evidence" value="ECO:0007669"/>
    <property type="project" value="UniProtKB-UniRule"/>
</dbReference>
<feature type="domain" description="EGF-like" evidence="21">
    <location>
        <begin position="232"/>
        <end position="277"/>
    </location>
</feature>
<evidence type="ECO:0000256" key="9">
    <source>
        <dbReference type="ARBA" id="ARBA00022777"/>
    </source>
</evidence>
<evidence type="ECO:0000259" key="21">
    <source>
        <dbReference type="PROSITE" id="PS50026"/>
    </source>
</evidence>
<dbReference type="InterPro" id="IPR001881">
    <property type="entry name" value="EGF-like_Ca-bd_dom"/>
</dbReference>
<organism evidence="22 23">
    <name type="scientific">Mikania micrantha</name>
    <name type="common">bitter vine</name>
    <dbReference type="NCBI Taxonomy" id="192012"/>
    <lineage>
        <taxon>Eukaryota</taxon>
        <taxon>Viridiplantae</taxon>
        <taxon>Streptophyta</taxon>
        <taxon>Embryophyta</taxon>
        <taxon>Tracheophyta</taxon>
        <taxon>Spermatophyta</taxon>
        <taxon>Magnoliopsida</taxon>
        <taxon>eudicotyledons</taxon>
        <taxon>Gunneridae</taxon>
        <taxon>Pentapetalae</taxon>
        <taxon>asterids</taxon>
        <taxon>campanulids</taxon>
        <taxon>Asterales</taxon>
        <taxon>Asteraceae</taxon>
        <taxon>Asteroideae</taxon>
        <taxon>Heliantheae alliance</taxon>
        <taxon>Eupatorieae</taxon>
        <taxon>Mikania</taxon>
    </lineage>
</organism>
<evidence type="ECO:0000256" key="7">
    <source>
        <dbReference type="ARBA" id="ARBA00022737"/>
    </source>
</evidence>
<dbReference type="InterPro" id="IPR000742">
    <property type="entry name" value="EGF"/>
</dbReference>
<reference evidence="22 23" key="1">
    <citation type="submission" date="2019-05" db="EMBL/GenBank/DDBJ databases">
        <title>Mikania micrantha, genome provides insights into the molecular mechanism of rapid growth.</title>
        <authorList>
            <person name="Liu B."/>
        </authorList>
    </citation>
    <scope>NUCLEOTIDE SEQUENCE [LARGE SCALE GENOMIC DNA]</scope>
    <source>
        <strain evidence="22">NLD-2019</strain>
        <tissue evidence="22">Leaf</tissue>
    </source>
</reference>
<feature type="disulfide bond" evidence="17">
    <location>
        <begin position="243"/>
        <end position="260"/>
    </location>
</feature>
<dbReference type="PANTHER" id="PTHR27005">
    <property type="entry name" value="WALL-ASSOCIATED RECEPTOR KINASE-LIKE 21"/>
    <property type="match status" value="1"/>
</dbReference>
<keyword evidence="2" id="KW-0723">Serine/threonine-protein kinase</keyword>